<keyword evidence="3" id="KW-0067">ATP-binding</keyword>
<evidence type="ECO:0000259" key="4">
    <source>
        <dbReference type="PROSITE" id="PS50893"/>
    </source>
</evidence>
<keyword evidence="1" id="KW-0813">Transport</keyword>
<dbReference type="Gene3D" id="3.40.50.300">
    <property type="entry name" value="P-loop containing nucleotide triphosphate hydrolases"/>
    <property type="match status" value="1"/>
</dbReference>
<accession>A0A317T5Y5</accession>
<protein>
    <submittedName>
        <fullName evidence="5">ABC transporter</fullName>
    </submittedName>
</protein>
<dbReference type="Pfam" id="PF00005">
    <property type="entry name" value="ABC_tran"/>
    <property type="match status" value="1"/>
</dbReference>
<evidence type="ECO:0000256" key="3">
    <source>
        <dbReference type="ARBA" id="ARBA00022840"/>
    </source>
</evidence>
<name>A0A317T5Y5_9CHLB</name>
<evidence type="ECO:0000313" key="5">
    <source>
        <dbReference type="EMBL" id="PWW81127.1"/>
    </source>
</evidence>
<dbReference type="InterPro" id="IPR003439">
    <property type="entry name" value="ABC_transporter-like_ATP-bd"/>
</dbReference>
<evidence type="ECO:0000256" key="2">
    <source>
        <dbReference type="ARBA" id="ARBA00022741"/>
    </source>
</evidence>
<evidence type="ECO:0000313" key="6">
    <source>
        <dbReference type="Proteomes" id="UP000246278"/>
    </source>
</evidence>
<dbReference type="AlphaFoldDB" id="A0A317T5Y5"/>
<dbReference type="Proteomes" id="UP000246278">
    <property type="component" value="Unassembled WGS sequence"/>
</dbReference>
<dbReference type="OrthoDB" id="9782239at2"/>
<dbReference type="RefSeq" id="WP_110024268.1">
    <property type="nucleotide sequence ID" value="NZ_PDNZ01000010.1"/>
</dbReference>
<dbReference type="SUPFAM" id="SSF52540">
    <property type="entry name" value="P-loop containing nucleoside triphosphate hydrolases"/>
    <property type="match status" value="1"/>
</dbReference>
<dbReference type="PANTHER" id="PTHR42788:SF13">
    <property type="entry name" value="ALIPHATIC SULFONATES IMPORT ATP-BINDING PROTEIN SSUB"/>
    <property type="match status" value="1"/>
</dbReference>
<dbReference type="SMART" id="SM00382">
    <property type="entry name" value="AAA"/>
    <property type="match status" value="1"/>
</dbReference>
<dbReference type="PANTHER" id="PTHR42788">
    <property type="entry name" value="TAURINE IMPORT ATP-BINDING PROTEIN-RELATED"/>
    <property type="match status" value="1"/>
</dbReference>
<dbReference type="EMBL" id="PDNZ01000010">
    <property type="protein sequence ID" value="PWW81127.1"/>
    <property type="molecule type" value="Genomic_DNA"/>
</dbReference>
<dbReference type="CDD" id="cd03293">
    <property type="entry name" value="ABC_NrtD_SsuB_transporters"/>
    <property type="match status" value="1"/>
</dbReference>
<organism evidence="5 6">
    <name type="scientific">Prosthecochloris marina</name>
    <dbReference type="NCBI Taxonomy" id="2017681"/>
    <lineage>
        <taxon>Bacteria</taxon>
        <taxon>Pseudomonadati</taxon>
        <taxon>Chlorobiota</taxon>
        <taxon>Chlorobiia</taxon>
        <taxon>Chlorobiales</taxon>
        <taxon>Chlorobiaceae</taxon>
        <taxon>Prosthecochloris</taxon>
    </lineage>
</organism>
<feature type="domain" description="ABC transporter" evidence="4">
    <location>
        <begin position="18"/>
        <end position="249"/>
    </location>
</feature>
<dbReference type="GO" id="GO:0016887">
    <property type="term" value="F:ATP hydrolysis activity"/>
    <property type="evidence" value="ECO:0007669"/>
    <property type="project" value="InterPro"/>
</dbReference>
<comment type="caution">
    <text evidence="5">The sequence shown here is derived from an EMBL/GenBank/DDBJ whole genome shotgun (WGS) entry which is preliminary data.</text>
</comment>
<dbReference type="InterPro" id="IPR017871">
    <property type="entry name" value="ABC_transporter-like_CS"/>
</dbReference>
<dbReference type="InterPro" id="IPR050166">
    <property type="entry name" value="ABC_transporter_ATP-bind"/>
</dbReference>
<evidence type="ECO:0000256" key="1">
    <source>
        <dbReference type="ARBA" id="ARBA00022448"/>
    </source>
</evidence>
<reference evidence="6" key="1">
    <citation type="submission" date="2017-10" db="EMBL/GenBank/DDBJ databases">
        <authorList>
            <person name="Gaisin V.A."/>
            <person name="Rysina M.S."/>
            <person name="Grouzdev D.S."/>
        </authorList>
    </citation>
    <scope>NUCLEOTIDE SEQUENCE [LARGE SCALE GENOMIC DNA]</scope>
    <source>
        <strain evidence="6">V1</strain>
    </source>
</reference>
<dbReference type="PROSITE" id="PS50893">
    <property type="entry name" value="ABC_TRANSPORTER_2"/>
    <property type="match status" value="1"/>
</dbReference>
<keyword evidence="2" id="KW-0547">Nucleotide-binding</keyword>
<gene>
    <name evidence="5" type="ORF">CR164_12160</name>
</gene>
<dbReference type="GO" id="GO:0005524">
    <property type="term" value="F:ATP binding"/>
    <property type="evidence" value="ECO:0007669"/>
    <property type="project" value="UniProtKB-KW"/>
</dbReference>
<dbReference type="PROSITE" id="PS00211">
    <property type="entry name" value="ABC_TRANSPORTER_1"/>
    <property type="match status" value="1"/>
</dbReference>
<dbReference type="InterPro" id="IPR003593">
    <property type="entry name" value="AAA+_ATPase"/>
</dbReference>
<proteinExistence type="predicted"/>
<keyword evidence="6" id="KW-1185">Reference proteome</keyword>
<sequence>MAGNNNDRGQEQVSEALISLKGVTKEYQKNSQWIEAVSGCDLDIAKNEFLVIVGPTGSGKSTLLKLIAGFEKPEKGEVLLDGEPVNGPGSDRGMIFQEYALLPWRTVLQNVELGLEFQYGKRAENRELAMEYIDMVGLSYATGKFPVEMSGGMKRRASLAMILVTKPKILLMDGPFNALDSKTKLTMHTEITRIWEHEHNTIIFVTSELDEAVKLSDRIAVMNSEGRISKIFTNDLPRPRFGKAALEPEFHHRFIELREKVMNEVKAGAGKSVCDYGA</sequence>
<dbReference type="InterPro" id="IPR027417">
    <property type="entry name" value="P-loop_NTPase"/>
</dbReference>